<keyword evidence="6" id="KW-1185">Reference proteome</keyword>
<dbReference type="GO" id="GO:0050661">
    <property type="term" value="F:NADP binding"/>
    <property type="evidence" value="ECO:0007669"/>
    <property type="project" value="InterPro"/>
</dbReference>
<evidence type="ECO:0000256" key="2">
    <source>
        <dbReference type="ARBA" id="ARBA00022630"/>
    </source>
</evidence>
<dbReference type="OMA" id="HGFPYTY"/>
<keyword evidence="3" id="KW-0274">FAD</keyword>
<sequence>MGSLDTPAAVPSVAAPAVQLVDRFIDEPRPLRVAVIGGGLSGITAGILLPIKVPGVQLTIYEKNKELSGTWLVNTYPGVRCDIPSHAYQSTFEPNPEWKDVFSYGAEIRDYWQSLAHKYDVYKYAQLGKRVAGADWDQAAGEWTVTVSDVDTEKETQATFDVIITAVGRFNNWKLPDYPGLKDYRGHLRHAQDWDPSFDPTGKRVAVIGNGASGIQLVTNLQKTVGQLDHYVRNRTWIASSWAGDERLPTAQPYSQEQIESFKKDPKVYLAFRKDLEARYWRRFASIFKDSPDNDHLREHFIQIMTKRIEKKPELIKDLIPDFSPNCRRLTPGPGYLESLTEDNVDYIRNPIKRFTEKGIETADGTVREVDAIICATGADQTQAPPFPIRANGKELADVWQSKGHPYTYLGTATPGFPNLFYVLGPNSSGPSGTVPQSVETQLSFVSRILRKIGHQGVKSIAPQESAADEFEAWATAFFAKTVLSESCSSWYNAGNPGGFISGMWPGSSAHLSVVRREPRWEDWEYSYITEGQQKGPQNRFAWYFGNGWTKKESDPETDIVAYLHVPGTVDLKDVHESWHSIP</sequence>
<dbReference type="STRING" id="1262450.S3CT36"/>
<protein>
    <submittedName>
        <fullName evidence="5">Flavin-binding monooxygenase</fullName>
    </submittedName>
</protein>
<dbReference type="InterPro" id="IPR020946">
    <property type="entry name" value="Flavin_mOase-like"/>
</dbReference>
<dbReference type="EMBL" id="KE148164">
    <property type="protein sequence ID" value="EPE03855.1"/>
    <property type="molecule type" value="Genomic_DNA"/>
</dbReference>
<proteinExistence type="inferred from homology"/>
<name>S3CT36_OPHP1</name>
<dbReference type="HOGENOM" id="CLU_006937_6_1_1"/>
<dbReference type="GO" id="GO:0004499">
    <property type="term" value="F:N,N-dimethylaniline monooxygenase activity"/>
    <property type="evidence" value="ECO:0007669"/>
    <property type="project" value="InterPro"/>
</dbReference>
<evidence type="ECO:0000313" key="6">
    <source>
        <dbReference type="Proteomes" id="UP000016923"/>
    </source>
</evidence>
<evidence type="ECO:0000313" key="5">
    <source>
        <dbReference type="EMBL" id="EPE03855.1"/>
    </source>
</evidence>
<dbReference type="Proteomes" id="UP000016923">
    <property type="component" value="Unassembled WGS sequence"/>
</dbReference>
<accession>S3CT36</accession>
<keyword evidence="2" id="KW-0285">Flavoprotein</keyword>
<dbReference type="VEuPathDB" id="FungiDB:F503_01745"/>
<comment type="similarity">
    <text evidence="1">Belongs to the FAD-binding monooxygenase family.</text>
</comment>
<dbReference type="GO" id="GO:0050660">
    <property type="term" value="F:flavin adenine dinucleotide binding"/>
    <property type="evidence" value="ECO:0007669"/>
    <property type="project" value="InterPro"/>
</dbReference>
<evidence type="ECO:0000256" key="1">
    <source>
        <dbReference type="ARBA" id="ARBA00010139"/>
    </source>
</evidence>
<keyword evidence="5" id="KW-0503">Monooxygenase</keyword>
<reference evidence="5 6" key="1">
    <citation type="journal article" date="2013" name="BMC Genomics">
        <title>The genome and transcriptome of the pine saprophyte Ophiostoma piceae, and a comparison with the bark beetle-associated pine pathogen Grosmannia clavigera.</title>
        <authorList>
            <person name="Haridas S."/>
            <person name="Wang Y."/>
            <person name="Lim L."/>
            <person name="Massoumi Alamouti S."/>
            <person name="Jackman S."/>
            <person name="Docking R."/>
            <person name="Robertson G."/>
            <person name="Birol I."/>
            <person name="Bohlmann J."/>
            <person name="Breuil C."/>
        </authorList>
    </citation>
    <scope>NUCLEOTIDE SEQUENCE [LARGE SCALE GENOMIC DNA]</scope>
    <source>
        <strain evidence="5 6">UAMH 11346</strain>
    </source>
</reference>
<organism evidence="5 6">
    <name type="scientific">Ophiostoma piceae (strain UAMH 11346)</name>
    <name type="common">Sap stain fungus</name>
    <dbReference type="NCBI Taxonomy" id="1262450"/>
    <lineage>
        <taxon>Eukaryota</taxon>
        <taxon>Fungi</taxon>
        <taxon>Dikarya</taxon>
        <taxon>Ascomycota</taxon>
        <taxon>Pezizomycotina</taxon>
        <taxon>Sordariomycetes</taxon>
        <taxon>Sordariomycetidae</taxon>
        <taxon>Ophiostomatales</taxon>
        <taxon>Ophiostomataceae</taxon>
        <taxon>Ophiostoma</taxon>
    </lineage>
</organism>
<dbReference type="OrthoDB" id="74360at2759"/>
<evidence type="ECO:0000256" key="3">
    <source>
        <dbReference type="ARBA" id="ARBA00022827"/>
    </source>
</evidence>
<dbReference type="Pfam" id="PF00743">
    <property type="entry name" value="FMO-like"/>
    <property type="match status" value="1"/>
</dbReference>
<dbReference type="PANTHER" id="PTHR42877:SF6">
    <property type="entry name" value="MONOOXYGENASE, PUTATIVE (AFU_ORTHOLOGUE AFUA_3G15050)-RELATED"/>
    <property type="match status" value="1"/>
</dbReference>
<dbReference type="PANTHER" id="PTHR42877">
    <property type="entry name" value="L-ORNITHINE N(5)-MONOOXYGENASE-RELATED"/>
    <property type="match status" value="1"/>
</dbReference>
<dbReference type="InterPro" id="IPR036188">
    <property type="entry name" value="FAD/NAD-bd_sf"/>
</dbReference>
<dbReference type="SUPFAM" id="SSF51905">
    <property type="entry name" value="FAD/NAD(P)-binding domain"/>
    <property type="match status" value="2"/>
</dbReference>
<dbReference type="AlphaFoldDB" id="S3CT36"/>
<dbReference type="eggNOG" id="KOG1399">
    <property type="taxonomic scope" value="Eukaryota"/>
</dbReference>
<gene>
    <name evidence="5" type="ORF">F503_01745</name>
</gene>
<keyword evidence="4" id="KW-0560">Oxidoreductase</keyword>
<evidence type="ECO:0000256" key="4">
    <source>
        <dbReference type="ARBA" id="ARBA00023002"/>
    </source>
</evidence>
<dbReference type="Gene3D" id="3.50.50.60">
    <property type="entry name" value="FAD/NAD(P)-binding domain"/>
    <property type="match status" value="2"/>
</dbReference>
<dbReference type="InterPro" id="IPR051209">
    <property type="entry name" value="FAD-bind_Monooxygenase_sf"/>
</dbReference>